<gene>
    <name evidence="1" type="ORF">CHIRRI_LOCUS7131</name>
</gene>
<dbReference type="EMBL" id="OU895878">
    <property type="protein sequence ID" value="CAG9804237.1"/>
    <property type="molecule type" value="Genomic_DNA"/>
</dbReference>
<dbReference type="InterPro" id="IPR029069">
    <property type="entry name" value="HotDog_dom_sf"/>
</dbReference>
<dbReference type="OrthoDB" id="201709at2759"/>
<organism evidence="1 2">
    <name type="scientific">Chironomus riparius</name>
    <dbReference type="NCBI Taxonomy" id="315576"/>
    <lineage>
        <taxon>Eukaryota</taxon>
        <taxon>Metazoa</taxon>
        <taxon>Ecdysozoa</taxon>
        <taxon>Arthropoda</taxon>
        <taxon>Hexapoda</taxon>
        <taxon>Insecta</taxon>
        <taxon>Pterygota</taxon>
        <taxon>Neoptera</taxon>
        <taxon>Endopterygota</taxon>
        <taxon>Diptera</taxon>
        <taxon>Nematocera</taxon>
        <taxon>Chironomoidea</taxon>
        <taxon>Chironomidae</taxon>
        <taxon>Chironominae</taxon>
        <taxon>Chironomus</taxon>
    </lineage>
</organism>
<evidence type="ECO:0000313" key="2">
    <source>
        <dbReference type="Proteomes" id="UP001153620"/>
    </source>
</evidence>
<dbReference type="PANTHER" id="PTHR43437:SF3">
    <property type="entry name" value="HYDROXYACYL-THIOESTER DEHYDRATASE TYPE 2, MITOCHONDRIAL"/>
    <property type="match status" value="1"/>
</dbReference>
<dbReference type="GO" id="GO:0019171">
    <property type="term" value="F:(3R)-hydroxyacyl-[acyl-carrier-protein] dehydratase activity"/>
    <property type="evidence" value="ECO:0007669"/>
    <property type="project" value="TreeGrafter"/>
</dbReference>
<evidence type="ECO:0000313" key="1">
    <source>
        <dbReference type="EMBL" id="CAG9804237.1"/>
    </source>
</evidence>
<protein>
    <recommendedName>
        <fullName evidence="3">MaoC-like domain-containing protein</fullName>
    </recommendedName>
</protein>
<sequence>MRLFRALWTSFKCGDSIKEIRVINQHHIDAFSTLTCDSNKIHKGNQKSFVNGAFLNSIVAGIMGTKLPGDGTIVISQNFSFPSKCYVDIPIEFTVELVEVRKIIKARYQCVQNDIVVFEGDAKLIMNKGTK</sequence>
<keyword evidence="2" id="KW-1185">Reference proteome</keyword>
<dbReference type="InterPro" id="IPR050965">
    <property type="entry name" value="UPF0336/Enoyl-CoA_hydratase"/>
</dbReference>
<dbReference type="AlphaFoldDB" id="A0A9N9RVN0"/>
<proteinExistence type="predicted"/>
<name>A0A9N9RVN0_9DIPT</name>
<evidence type="ECO:0008006" key="3">
    <source>
        <dbReference type="Google" id="ProtNLM"/>
    </source>
</evidence>
<dbReference type="Gene3D" id="3.10.129.10">
    <property type="entry name" value="Hotdog Thioesterase"/>
    <property type="match status" value="1"/>
</dbReference>
<dbReference type="GO" id="GO:0005739">
    <property type="term" value="C:mitochondrion"/>
    <property type="evidence" value="ECO:0007669"/>
    <property type="project" value="TreeGrafter"/>
</dbReference>
<dbReference type="Proteomes" id="UP001153620">
    <property type="component" value="Chromosome 2"/>
</dbReference>
<accession>A0A9N9RVN0</accession>
<reference evidence="1" key="1">
    <citation type="submission" date="2022-01" db="EMBL/GenBank/DDBJ databases">
        <authorList>
            <person name="King R."/>
        </authorList>
    </citation>
    <scope>NUCLEOTIDE SEQUENCE</scope>
</reference>
<dbReference type="GO" id="GO:0006633">
    <property type="term" value="P:fatty acid biosynthetic process"/>
    <property type="evidence" value="ECO:0007669"/>
    <property type="project" value="TreeGrafter"/>
</dbReference>
<dbReference type="PANTHER" id="PTHR43437">
    <property type="entry name" value="HYDROXYACYL-THIOESTER DEHYDRATASE TYPE 2, MITOCHONDRIAL-RELATED"/>
    <property type="match status" value="1"/>
</dbReference>
<dbReference type="SUPFAM" id="SSF54637">
    <property type="entry name" value="Thioesterase/thiol ester dehydrase-isomerase"/>
    <property type="match status" value="1"/>
</dbReference>
<reference evidence="1" key="2">
    <citation type="submission" date="2022-10" db="EMBL/GenBank/DDBJ databases">
        <authorList>
            <consortium name="ENA_rothamsted_submissions"/>
            <consortium name="culmorum"/>
            <person name="King R."/>
        </authorList>
    </citation>
    <scope>NUCLEOTIDE SEQUENCE</scope>
</reference>